<dbReference type="InterPro" id="IPR020904">
    <property type="entry name" value="Sc_DH/Rdtase_CS"/>
</dbReference>
<feature type="domain" description="Ketoreductase" evidence="4">
    <location>
        <begin position="6"/>
        <end position="190"/>
    </location>
</feature>
<reference evidence="6" key="1">
    <citation type="journal article" date="2019" name="Int. J. Syst. Evol. Microbiol.">
        <title>The Global Catalogue of Microorganisms (GCM) 10K type strain sequencing project: providing services to taxonomists for standard genome sequencing and annotation.</title>
        <authorList>
            <consortium name="The Broad Institute Genomics Platform"/>
            <consortium name="The Broad Institute Genome Sequencing Center for Infectious Disease"/>
            <person name="Wu L."/>
            <person name="Ma J."/>
        </authorList>
    </citation>
    <scope>NUCLEOTIDE SEQUENCE [LARGE SCALE GENOMIC DNA]</scope>
    <source>
        <strain evidence="6">CCM 7480</strain>
    </source>
</reference>
<protein>
    <submittedName>
        <fullName evidence="5">SDR family NAD(P)-dependent oxidoreductase</fullName>
        <ecNumber evidence="5">1.-.-.-</ecNumber>
    </submittedName>
</protein>
<proteinExistence type="inferred from homology"/>
<dbReference type="EMBL" id="JBHRVV010000001">
    <property type="protein sequence ID" value="MFC3457936.1"/>
    <property type="molecule type" value="Genomic_DNA"/>
</dbReference>
<name>A0ABV7PK80_9BURK</name>
<dbReference type="GO" id="GO:0016491">
    <property type="term" value="F:oxidoreductase activity"/>
    <property type="evidence" value="ECO:0007669"/>
    <property type="project" value="UniProtKB-KW"/>
</dbReference>
<evidence type="ECO:0000256" key="3">
    <source>
        <dbReference type="RuleBase" id="RU000363"/>
    </source>
</evidence>
<dbReference type="InterPro" id="IPR002347">
    <property type="entry name" value="SDR_fam"/>
</dbReference>
<dbReference type="SUPFAM" id="SSF51735">
    <property type="entry name" value="NAD(P)-binding Rossmann-fold domains"/>
    <property type="match status" value="1"/>
</dbReference>
<keyword evidence="2 5" id="KW-0560">Oxidoreductase</keyword>
<dbReference type="PROSITE" id="PS00061">
    <property type="entry name" value="ADH_SHORT"/>
    <property type="match status" value="1"/>
</dbReference>
<dbReference type="PANTHER" id="PTHR44196:SF1">
    <property type="entry name" value="DEHYDROGENASE_REDUCTASE SDR FAMILY MEMBER 7B"/>
    <property type="match status" value="1"/>
</dbReference>
<dbReference type="PRINTS" id="PR00081">
    <property type="entry name" value="GDHRDH"/>
</dbReference>
<dbReference type="RefSeq" id="WP_379734322.1">
    <property type="nucleotide sequence ID" value="NZ_JBHRVV010000001.1"/>
</dbReference>
<dbReference type="Gene3D" id="3.40.50.720">
    <property type="entry name" value="NAD(P)-binding Rossmann-like Domain"/>
    <property type="match status" value="1"/>
</dbReference>
<dbReference type="InterPro" id="IPR036291">
    <property type="entry name" value="NAD(P)-bd_dom_sf"/>
</dbReference>
<evidence type="ECO:0000256" key="2">
    <source>
        <dbReference type="ARBA" id="ARBA00023002"/>
    </source>
</evidence>
<keyword evidence="6" id="KW-1185">Reference proteome</keyword>
<dbReference type="Pfam" id="PF00106">
    <property type="entry name" value="adh_short"/>
    <property type="match status" value="1"/>
</dbReference>
<sequence>MNLSNRVAVITGAGSGIGRATAFAFARRRCHLALADIDHASLKETAWLLDKQGVRITTHVLDVADREAVRALPDEVQAAHGRVDVLVNNAGVALGGSFEQVSEDDFDWLMEINFHGVVRMTRAFLPHLRRSDEARIVNVSSIYGIVAPPGQAAYSASKFAVRGFSNALRHELEGSSVGVSVVHPGGVATAIAHKARVPLDAPPDEIERGRQIAEKLLRLAPETAGEIIARGIERGDARILVGSDAKAVSILERIAPVSYWRYLKKATSR</sequence>
<accession>A0ABV7PK80</accession>
<dbReference type="SMART" id="SM00822">
    <property type="entry name" value="PKS_KR"/>
    <property type="match status" value="1"/>
</dbReference>
<comment type="caution">
    <text evidence="5">The sequence shown here is derived from an EMBL/GenBank/DDBJ whole genome shotgun (WGS) entry which is preliminary data.</text>
</comment>
<dbReference type="InterPro" id="IPR057326">
    <property type="entry name" value="KR_dom"/>
</dbReference>
<dbReference type="PANTHER" id="PTHR44196">
    <property type="entry name" value="DEHYDROGENASE/REDUCTASE SDR FAMILY MEMBER 7B"/>
    <property type="match status" value="1"/>
</dbReference>
<dbReference type="EC" id="1.-.-.-" evidence="5"/>
<organism evidence="5 6">
    <name type="scientific">Massilia haematophila</name>
    <dbReference type="NCBI Taxonomy" id="457923"/>
    <lineage>
        <taxon>Bacteria</taxon>
        <taxon>Pseudomonadati</taxon>
        <taxon>Pseudomonadota</taxon>
        <taxon>Betaproteobacteria</taxon>
        <taxon>Burkholderiales</taxon>
        <taxon>Oxalobacteraceae</taxon>
        <taxon>Telluria group</taxon>
        <taxon>Massilia</taxon>
    </lineage>
</organism>
<comment type="similarity">
    <text evidence="1 3">Belongs to the short-chain dehydrogenases/reductases (SDR) family.</text>
</comment>
<evidence type="ECO:0000313" key="6">
    <source>
        <dbReference type="Proteomes" id="UP001595665"/>
    </source>
</evidence>
<evidence type="ECO:0000259" key="4">
    <source>
        <dbReference type="SMART" id="SM00822"/>
    </source>
</evidence>
<evidence type="ECO:0000313" key="5">
    <source>
        <dbReference type="EMBL" id="MFC3457936.1"/>
    </source>
</evidence>
<dbReference type="Proteomes" id="UP001595665">
    <property type="component" value="Unassembled WGS sequence"/>
</dbReference>
<gene>
    <name evidence="5" type="ORF">ACFOPH_06705</name>
</gene>
<evidence type="ECO:0000256" key="1">
    <source>
        <dbReference type="ARBA" id="ARBA00006484"/>
    </source>
</evidence>
<dbReference type="PRINTS" id="PR00080">
    <property type="entry name" value="SDRFAMILY"/>
</dbReference>